<evidence type="ECO:0000256" key="2">
    <source>
        <dbReference type="ARBA" id="ARBA00004435"/>
    </source>
</evidence>
<sequence>SNRHSVGASQSASPGCSSRSSLTNGELPEEQSPAPGSSAHRLSSKSAGSPGNSADKVELSSNGPESSHGGVACHTPPPLAPSCVSPAAGGGSSSSSSPPPGQDVLCPAGPAEPGLNSMPSTSSSTEQTSSNTTTESLPAGWEQRVLPHGRVYYVDHNTKTTTWERPLPPG</sequence>
<evidence type="ECO:0000256" key="4">
    <source>
        <dbReference type="ARBA" id="ARBA00022427"/>
    </source>
</evidence>
<evidence type="ECO:0000256" key="5">
    <source>
        <dbReference type="ARBA" id="ARBA00022490"/>
    </source>
</evidence>
<dbReference type="InterPro" id="IPR051583">
    <property type="entry name" value="YAP1"/>
</dbReference>
<feature type="compositionally biased region" description="Polar residues" evidence="7">
    <location>
        <begin position="40"/>
        <end position="52"/>
    </location>
</feature>
<comment type="caution">
    <text evidence="9">The sequence shown here is derived from an EMBL/GenBank/DDBJ whole genome shotgun (WGS) entry which is preliminary data.</text>
</comment>
<keyword evidence="5" id="KW-0963">Cytoplasm</keyword>
<evidence type="ECO:0000256" key="6">
    <source>
        <dbReference type="ARBA" id="ARBA00023242"/>
    </source>
</evidence>
<keyword evidence="10" id="KW-1185">Reference proteome</keyword>
<keyword evidence="4" id="KW-0796">Tight junction</keyword>
<evidence type="ECO:0000256" key="7">
    <source>
        <dbReference type="SAM" id="MobiDB-lite"/>
    </source>
</evidence>
<gene>
    <name evidence="9" type="ORF">JOB18_049971</name>
</gene>
<feature type="non-terminal residue" evidence="9">
    <location>
        <position position="1"/>
    </location>
</feature>
<keyword evidence="4" id="KW-0965">Cell junction</keyword>
<keyword evidence="6" id="KW-0539">Nucleus</keyword>
<dbReference type="GO" id="GO:0003713">
    <property type="term" value="F:transcription coactivator activity"/>
    <property type="evidence" value="ECO:0007669"/>
    <property type="project" value="TreeGrafter"/>
</dbReference>
<accession>A0AAV6PAD5</accession>
<organism evidence="9 10">
    <name type="scientific">Solea senegalensis</name>
    <name type="common">Senegalese sole</name>
    <dbReference type="NCBI Taxonomy" id="28829"/>
    <lineage>
        <taxon>Eukaryota</taxon>
        <taxon>Metazoa</taxon>
        <taxon>Chordata</taxon>
        <taxon>Craniata</taxon>
        <taxon>Vertebrata</taxon>
        <taxon>Euteleostomi</taxon>
        <taxon>Actinopterygii</taxon>
        <taxon>Neopterygii</taxon>
        <taxon>Teleostei</taxon>
        <taxon>Neoteleostei</taxon>
        <taxon>Acanthomorphata</taxon>
        <taxon>Carangaria</taxon>
        <taxon>Pleuronectiformes</taxon>
        <taxon>Pleuronectoidei</taxon>
        <taxon>Soleidae</taxon>
        <taxon>Solea</taxon>
    </lineage>
</organism>
<dbReference type="PANTHER" id="PTHR17616:SF8">
    <property type="entry name" value="TRANSCRIPTIONAL COACTIVATOR YORKIE"/>
    <property type="match status" value="1"/>
</dbReference>
<dbReference type="PROSITE" id="PS50020">
    <property type="entry name" value="WW_DOMAIN_2"/>
    <property type="match status" value="1"/>
</dbReference>
<dbReference type="FunFam" id="2.20.70.10:FF:000023">
    <property type="entry name" value="E3 ubiquitin-protein ligase"/>
    <property type="match status" value="1"/>
</dbReference>
<evidence type="ECO:0000256" key="1">
    <source>
        <dbReference type="ARBA" id="ARBA00004123"/>
    </source>
</evidence>
<comment type="subcellular location">
    <subcellularLocation>
        <location evidence="2">Cell junction</location>
        <location evidence="2">Tight junction</location>
    </subcellularLocation>
    <subcellularLocation>
        <location evidence="3">Cytoplasm</location>
    </subcellularLocation>
    <subcellularLocation>
        <location evidence="1">Nucleus</location>
    </subcellularLocation>
</comment>
<proteinExistence type="predicted"/>
<dbReference type="AlphaFoldDB" id="A0AAV6PAD5"/>
<evidence type="ECO:0000259" key="8">
    <source>
        <dbReference type="PROSITE" id="PS50020"/>
    </source>
</evidence>
<name>A0AAV6PAD5_SOLSE</name>
<dbReference type="PROSITE" id="PS01159">
    <property type="entry name" value="WW_DOMAIN_1"/>
    <property type="match status" value="1"/>
</dbReference>
<protein>
    <submittedName>
        <fullName evidence="9">NEDD4-like E3 ubiquitin-protein ligase WWP2 isoform X1</fullName>
    </submittedName>
</protein>
<evidence type="ECO:0000313" key="9">
    <source>
        <dbReference type="EMBL" id="KAG7453419.1"/>
    </source>
</evidence>
<evidence type="ECO:0000313" key="10">
    <source>
        <dbReference type="Proteomes" id="UP000693946"/>
    </source>
</evidence>
<feature type="compositionally biased region" description="Low complexity" evidence="7">
    <location>
        <begin position="120"/>
        <end position="136"/>
    </location>
</feature>
<dbReference type="InterPro" id="IPR001202">
    <property type="entry name" value="WW_dom"/>
</dbReference>
<feature type="domain" description="WW" evidence="8">
    <location>
        <begin position="135"/>
        <end position="168"/>
    </location>
</feature>
<evidence type="ECO:0000256" key="3">
    <source>
        <dbReference type="ARBA" id="ARBA00004496"/>
    </source>
</evidence>
<dbReference type="CDD" id="cd00201">
    <property type="entry name" value="WW"/>
    <property type="match status" value="1"/>
</dbReference>
<dbReference type="GO" id="GO:0045944">
    <property type="term" value="P:positive regulation of transcription by RNA polymerase II"/>
    <property type="evidence" value="ECO:0007669"/>
    <property type="project" value="TreeGrafter"/>
</dbReference>
<reference evidence="9 10" key="1">
    <citation type="journal article" date="2021" name="Sci. Rep.">
        <title>Chromosome anchoring in Senegalese sole (Solea senegalensis) reveals sex-associated markers and genome rearrangements in flatfish.</title>
        <authorList>
            <person name="Guerrero-Cozar I."/>
            <person name="Gomez-Garrido J."/>
            <person name="Berbel C."/>
            <person name="Martinez-Blanch J.F."/>
            <person name="Alioto T."/>
            <person name="Claros M.G."/>
            <person name="Gagnaire P.A."/>
            <person name="Manchado M."/>
        </authorList>
    </citation>
    <scope>NUCLEOTIDE SEQUENCE [LARGE SCALE GENOMIC DNA]</scope>
    <source>
        <strain evidence="9">Sse05_10M</strain>
    </source>
</reference>
<dbReference type="GO" id="GO:0005923">
    <property type="term" value="C:bicellular tight junction"/>
    <property type="evidence" value="ECO:0007669"/>
    <property type="project" value="UniProtKB-SubCell"/>
</dbReference>
<dbReference type="Proteomes" id="UP000693946">
    <property type="component" value="Unassembled WGS sequence"/>
</dbReference>
<dbReference type="SMART" id="SM00456">
    <property type="entry name" value="WW"/>
    <property type="match status" value="1"/>
</dbReference>
<dbReference type="PANTHER" id="PTHR17616">
    <property type="entry name" value="YES-ASSOCIATED PROTEIN YAP1 FAMILY MEMBER"/>
    <property type="match status" value="1"/>
</dbReference>
<dbReference type="GO" id="GO:0035329">
    <property type="term" value="P:hippo signaling"/>
    <property type="evidence" value="ECO:0007669"/>
    <property type="project" value="TreeGrafter"/>
</dbReference>
<dbReference type="EMBL" id="JAGKHQ010001910">
    <property type="protein sequence ID" value="KAG7453419.1"/>
    <property type="molecule type" value="Genomic_DNA"/>
</dbReference>
<dbReference type="Pfam" id="PF00397">
    <property type="entry name" value="WW"/>
    <property type="match status" value="1"/>
</dbReference>
<feature type="region of interest" description="Disordered" evidence="7">
    <location>
        <begin position="1"/>
        <end position="143"/>
    </location>
</feature>
<dbReference type="GO" id="GO:0005634">
    <property type="term" value="C:nucleus"/>
    <property type="evidence" value="ECO:0007669"/>
    <property type="project" value="UniProtKB-SubCell"/>
</dbReference>
<dbReference type="GO" id="GO:0005737">
    <property type="term" value="C:cytoplasm"/>
    <property type="evidence" value="ECO:0007669"/>
    <property type="project" value="UniProtKB-SubCell"/>
</dbReference>
<feature type="compositionally biased region" description="Polar residues" evidence="7">
    <location>
        <begin position="7"/>
        <end position="24"/>
    </location>
</feature>